<comment type="caution">
    <text evidence="2">The sequence shown here is derived from an EMBL/GenBank/DDBJ whole genome shotgun (WGS) entry which is preliminary data.</text>
</comment>
<gene>
    <name evidence="2" type="ORF">A2733_01410</name>
</gene>
<sequence length="136" mass="15165">MESKEISLKQATEVIVANLSSIQQEKDKNHQILIELSELGTIVGEISFRLEQVSNRIKMLLAAASTHTPLAIPLEDLDLSERAYNTLKAAKINTLGEIVKLDRHELLKCRNLGKTTLAEIEEFVQSKGLQLGMKNI</sequence>
<feature type="domain" description="RNA polymerase alpha subunit C-terminal" evidence="1">
    <location>
        <begin position="68"/>
        <end position="125"/>
    </location>
</feature>
<dbReference type="AlphaFoldDB" id="A0A1F6V2N5"/>
<evidence type="ECO:0000313" key="2">
    <source>
        <dbReference type="EMBL" id="OGI63878.1"/>
    </source>
</evidence>
<organism evidence="2 3">
    <name type="scientific">Candidatus Nomurabacteria bacterium RIFCSPHIGHO2_01_FULL_40_20</name>
    <dbReference type="NCBI Taxonomy" id="1801738"/>
    <lineage>
        <taxon>Bacteria</taxon>
        <taxon>Candidatus Nomuraibacteriota</taxon>
    </lineage>
</organism>
<evidence type="ECO:0000313" key="3">
    <source>
        <dbReference type="Proteomes" id="UP000178985"/>
    </source>
</evidence>
<dbReference type="Pfam" id="PF03118">
    <property type="entry name" value="RNA_pol_A_CTD"/>
    <property type="match status" value="1"/>
</dbReference>
<dbReference type="GO" id="GO:0003899">
    <property type="term" value="F:DNA-directed RNA polymerase activity"/>
    <property type="evidence" value="ECO:0007669"/>
    <property type="project" value="InterPro"/>
</dbReference>
<protein>
    <recommendedName>
        <fullName evidence="1">RNA polymerase alpha subunit C-terminal domain-containing protein</fullName>
    </recommendedName>
</protein>
<dbReference type="EMBL" id="MFTO01000011">
    <property type="protein sequence ID" value="OGI63878.1"/>
    <property type="molecule type" value="Genomic_DNA"/>
</dbReference>
<dbReference type="GO" id="GO:0003677">
    <property type="term" value="F:DNA binding"/>
    <property type="evidence" value="ECO:0007669"/>
    <property type="project" value="InterPro"/>
</dbReference>
<reference evidence="2 3" key="1">
    <citation type="journal article" date="2016" name="Nat. Commun.">
        <title>Thousands of microbial genomes shed light on interconnected biogeochemical processes in an aquifer system.</title>
        <authorList>
            <person name="Anantharaman K."/>
            <person name="Brown C.T."/>
            <person name="Hug L.A."/>
            <person name="Sharon I."/>
            <person name="Castelle C.J."/>
            <person name="Probst A.J."/>
            <person name="Thomas B.C."/>
            <person name="Singh A."/>
            <person name="Wilkins M.J."/>
            <person name="Karaoz U."/>
            <person name="Brodie E.L."/>
            <person name="Williams K.H."/>
            <person name="Hubbard S.S."/>
            <person name="Banfield J.F."/>
        </authorList>
    </citation>
    <scope>NUCLEOTIDE SEQUENCE [LARGE SCALE GENOMIC DNA]</scope>
</reference>
<evidence type="ECO:0000259" key="1">
    <source>
        <dbReference type="Pfam" id="PF03118"/>
    </source>
</evidence>
<dbReference type="GO" id="GO:0006351">
    <property type="term" value="P:DNA-templated transcription"/>
    <property type="evidence" value="ECO:0007669"/>
    <property type="project" value="InterPro"/>
</dbReference>
<name>A0A1F6V2N5_9BACT</name>
<proteinExistence type="predicted"/>
<dbReference type="SUPFAM" id="SSF47789">
    <property type="entry name" value="C-terminal domain of RNA polymerase alpha subunit"/>
    <property type="match status" value="1"/>
</dbReference>
<dbReference type="Gene3D" id="1.10.150.20">
    <property type="entry name" value="5' to 3' exonuclease, C-terminal subdomain"/>
    <property type="match status" value="1"/>
</dbReference>
<accession>A0A1F6V2N5</accession>
<dbReference type="Proteomes" id="UP000178985">
    <property type="component" value="Unassembled WGS sequence"/>
</dbReference>
<dbReference type="InterPro" id="IPR011260">
    <property type="entry name" value="RNAP_asu_C"/>
</dbReference>